<keyword evidence="3" id="KW-1185">Reference proteome</keyword>
<gene>
    <name evidence="2" type="ORF">ONZ51_g9429</name>
</gene>
<dbReference type="AlphaFoldDB" id="A0AAD7X7B5"/>
<dbReference type="Proteomes" id="UP001215151">
    <property type="component" value="Unassembled WGS sequence"/>
</dbReference>
<evidence type="ECO:0000313" key="2">
    <source>
        <dbReference type="EMBL" id="KAJ8468788.1"/>
    </source>
</evidence>
<dbReference type="EMBL" id="JAPEVG010000321">
    <property type="protein sequence ID" value="KAJ8468788.1"/>
    <property type="molecule type" value="Genomic_DNA"/>
</dbReference>
<evidence type="ECO:0000313" key="3">
    <source>
        <dbReference type="Proteomes" id="UP001215151"/>
    </source>
</evidence>
<proteinExistence type="predicted"/>
<name>A0AAD7X7B5_9APHY</name>
<organism evidence="2 3">
    <name type="scientific">Trametes cubensis</name>
    <dbReference type="NCBI Taxonomy" id="1111947"/>
    <lineage>
        <taxon>Eukaryota</taxon>
        <taxon>Fungi</taxon>
        <taxon>Dikarya</taxon>
        <taxon>Basidiomycota</taxon>
        <taxon>Agaricomycotina</taxon>
        <taxon>Agaricomycetes</taxon>
        <taxon>Polyporales</taxon>
        <taxon>Polyporaceae</taxon>
        <taxon>Trametes</taxon>
    </lineage>
</organism>
<feature type="region of interest" description="Disordered" evidence="1">
    <location>
        <begin position="1"/>
        <end position="84"/>
    </location>
</feature>
<sequence>MTPISARNTTSLRRRSIPAKFKPGPSSSRGNASLVQLDAMPCEREQSPRIKTEKVPVKAAKQSSQSQSEEVPSSQPQGRSDESFLIMIEYEKDPEGRSLFKTRGRHMVSKVLMQACRTFGIEQQYDNARLVLLVEDEDDVYRSVCNRSDTMAQAGAEPNARFVVEIADQDDY</sequence>
<protein>
    <submittedName>
        <fullName evidence="2">Uncharacterized protein</fullName>
    </submittedName>
</protein>
<feature type="compositionally biased region" description="Polar residues" evidence="1">
    <location>
        <begin position="25"/>
        <end position="34"/>
    </location>
</feature>
<feature type="compositionally biased region" description="Basic and acidic residues" evidence="1">
    <location>
        <begin position="41"/>
        <end position="56"/>
    </location>
</feature>
<feature type="compositionally biased region" description="Polar residues" evidence="1">
    <location>
        <begin position="1"/>
        <end position="11"/>
    </location>
</feature>
<accession>A0AAD7X7B5</accession>
<reference evidence="2" key="1">
    <citation type="submission" date="2022-11" db="EMBL/GenBank/DDBJ databases">
        <title>Genome Sequence of Cubamyces cubensis.</title>
        <authorList>
            <person name="Buettner E."/>
        </authorList>
    </citation>
    <scope>NUCLEOTIDE SEQUENCE</scope>
    <source>
        <strain evidence="2">MPL-01</strain>
    </source>
</reference>
<evidence type="ECO:0000256" key="1">
    <source>
        <dbReference type="SAM" id="MobiDB-lite"/>
    </source>
</evidence>
<feature type="compositionally biased region" description="Low complexity" evidence="1">
    <location>
        <begin position="57"/>
        <end position="77"/>
    </location>
</feature>
<comment type="caution">
    <text evidence="2">The sequence shown here is derived from an EMBL/GenBank/DDBJ whole genome shotgun (WGS) entry which is preliminary data.</text>
</comment>